<dbReference type="PANTHER" id="PTHR33871:SF18">
    <property type="entry name" value="F24J8.12 PROTEIN"/>
    <property type="match status" value="1"/>
</dbReference>
<evidence type="ECO:0000313" key="3">
    <source>
        <dbReference type="Proteomes" id="UP000594261"/>
    </source>
</evidence>
<evidence type="ECO:0000313" key="2">
    <source>
        <dbReference type="EnsemblPlants" id="QL09p030989:mrna:CDS:1"/>
    </source>
</evidence>
<proteinExistence type="predicted"/>
<dbReference type="EMBL" id="LRBV02000009">
    <property type="status" value="NOT_ANNOTATED_CDS"/>
    <property type="molecule type" value="Genomic_DNA"/>
</dbReference>
<reference evidence="2 3" key="1">
    <citation type="journal article" date="2016" name="G3 (Bethesda)">
        <title>First Draft Assembly and Annotation of the Genome of a California Endemic Oak Quercus lobata Nee (Fagaceae).</title>
        <authorList>
            <person name="Sork V.L."/>
            <person name="Fitz-Gibbon S.T."/>
            <person name="Puiu D."/>
            <person name="Crepeau M."/>
            <person name="Gugger P.F."/>
            <person name="Sherman R."/>
            <person name="Stevens K."/>
            <person name="Langley C.H."/>
            <person name="Pellegrini M."/>
            <person name="Salzberg S.L."/>
        </authorList>
    </citation>
    <scope>NUCLEOTIDE SEQUENCE [LARGE SCALE GENOMIC DNA]</scope>
    <source>
        <strain evidence="2 3">cv. SW786</strain>
    </source>
</reference>
<dbReference type="GeneID" id="115960770"/>
<gene>
    <name evidence="2" type="primary">LOC115960770</name>
</gene>
<dbReference type="PANTHER" id="PTHR33871">
    <property type="entry name" value="OS05G0503100 PROTEIN-RELATED"/>
    <property type="match status" value="1"/>
</dbReference>
<name>A0A7N2MLV7_QUELO</name>
<dbReference type="KEGG" id="qlo:115960770"/>
<accession>A0A7N2MLV7</accession>
<protein>
    <submittedName>
        <fullName evidence="2">Uncharacterized protein</fullName>
    </submittedName>
</protein>
<dbReference type="OMA" id="GCCISKC"/>
<feature type="region of interest" description="Disordered" evidence="1">
    <location>
        <begin position="150"/>
        <end position="200"/>
    </location>
</feature>
<dbReference type="RefSeq" id="XP_030935621.1">
    <property type="nucleotide sequence ID" value="XM_031079761.1"/>
</dbReference>
<organism evidence="2 3">
    <name type="scientific">Quercus lobata</name>
    <name type="common">Valley oak</name>
    <dbReference type="NCBI Taxonomy" id="97700"/>
    <lineage>
        <taxon>Eukaryota</taxon>
        <taxon>Viridiplantae</taxon>
        <taxon>Streptophyta</taxon>
        <taxon>Embryophyta</taxon>
        <taxon>Tracheophyta</taxon>
        <taxon>Spermatophyta</taxon>
        <taxon>Magnoliopsida</taxon>
        <taxon>eudicotyledons</taxon>
        <taxon>Gunneridae</taxon>
        <taxon>Pentapetalae</taxon>
        <taxon>rosids</taxon>
        <taxon>fabids</taxon>
        <taxon>Fagales</taxon>
        <taxon>Fagaceae</taxon>
        <taxon>Quercus</taxon>
    </lineage>
</organism>
<dbReference type="OrthoDB" id="1745046at2759"/>
<sequence>MGSCISKCRPKKHSLEDFNNVQDKLVISQAPKIPITSSNKISPSPPSPTSSTCSISSVTCATSNTTSSTSSLSTATSALSSKDRSFSNDFLWSCVKENPHVVRINSLRENARSLASTKAHVQKSDLLAKAIAELEKQSLRGKVVGSQVLQKKRVRSSSPAPLTRQKSFRKEPERPNAAYSLPSRTLRSPSPSRRFNGDRYGRVLNNTTMESHSKRMLGSKSNSVSSVSSSVKMEHLRPASPNNNSSRLRPCLRNRETCIHRISSKIDEIAVIKALSQNDVDSIPLEDIDNPLISLDCFIFI</sequence>
<feature type="compositionally biased region" description="Low complexity" evidence="1">
    <location>
        <begin position="180"/>
        <end position="194"/>
    </location>
</feature>
<reference evidence="2" key="2">
    <citation type="submission" date="2021-01" db="UniProtKB">
        <authorList>
            <consortium name="EnsemblPlants"/>
        </authorList>
    </citation>
    <scope>IDENTIFICATION</scope>
</reference>
<dbReference type="Gramene" id="QL09p030989:mrna">
    <property type="protein sequence ID" value="QL09p030989:mrna:CDS:1"/>
    <property type="gene ID" value="QL09p030989"/>
</dbReference>
<dbReference type="EnsemblPlants" id="QL09p030989:mrna">
    <property type="protein sequence ID" value="QL09p030989:mrna:CDS:1"/>
    <property type="gene ID" value="QL09p030989"/>
</dbReference>
<evidence type="ECO:0000256" key="1">
    <source>
        <dbReference type="SAM" id="MobiDB-lite"/>
    </source>
</evidence>
<dbReference type="Proteomes" id="UP000594261">
    <property type="component" value="Chromosome 9"/>
</dbReference>
<dbReference type="InParanoid" id="A0A7N2MLV7"/>
<keyword evidence="3" id="KW-1185">Reference proteome</keyword>
<dbReference type="AlphaFoldDB" id="A0A7N2MLV7"/>
<dbReference type="FunCoup" id="A0A7N2MLV7">
    <property type="interactions" value="1"/>
</dbReference>